<feature type="domain" description="GmrSD restriction endonucleases C-terminal" evidence="2">
    <location>
        <begin position="521"/>
        <end position="635"/>
    </location>
</feature>
<feature type="domain" description="GmrSD restriction endonucleases N-terminal" evidence="1">
    <location>
        <begin position="11"/>
        <end position="213"/>
    </location>
</feature>
<dbReference type="Proteomes" id="UP000238180">
    <property type="component" value="Unassembled WGS sequence"/>
</dbReference>
<evidence type="ECO:0000313" key="3">
    <source>
        <dbReference type="EMBL" id="SPE78364.1"/>
    </source>
</evidence>
<dbReference type="Pfam" id="PF03235">
    <property type="entry name" value="GmrSD_N"/>
    <property type="match status" value="1"/>
</dbReference>
<evidence type="ECO:0000259" key="1">
    <source>
        <dbReference type="Pfam" id="PF03235"/>
    </source>
</evidence>
<dbReference type="InterPro" id="IPR011089">
    <property type="entry name" value="GmrSD_C"/>
</dbReference>
<dbReference type="Pfam" id="PF07510">
    <property type="entry name" value="GmrSD_C"/>
    <property type="match status" value="1"/>
</dbReference>
<dbReference type="RefSeq" id="WP_105196855.1">
    <property type="nucleotide sequence ID" value="NZ_OLKH01000130.1"/>
</dbReference>
<dbReference type="PANTHER" id="PTHR35149">
    <property type="entry name" value="SLL5132 PROTEIN"/>
    <property type="match status" value="1"/>
</dbReference>
<proteinExistence type="predicted"/>
<name>A0A2N9PDE2_9FLAO</name>
<dbReference type="EMBL" id="OLKH01000130">
    <property type="protein sequence ID" value="SPE78364.1"/>
    <property type="molecule type" value="Genomic_DNA"/>
</dbReference>
<dbReference type="InterPro" id="IPR004919">
    <property type="entry name" value="GmrSD_N"/>
</dbReference>
<dbReference type="AlphaFoldDB" id="A0A2N9PDE2"/>
<accession>A0A2N9PDE2</accession>
<organism evidence="3 4">
    <name type="scientific">Flavobacterium columnare</name>
    <dbReference type="NCBI Taxonomy" id="996"/>
    <lineage>
        <taxon>Bacteria</taxon>
        <taxon>Pseudomonadati</taxon>
        <taxon>Bacteroidota</taxon>
        <taxon>Flavobacteriia</taxon>
        <taxon>Flavobacteriales</taxon>
        <taxon>Flavobacteriaceae</taxon>
        <taxon>Flavobacterium</taxon>
    </lineage>
</organism>
<dbReference type="PANTHER" id="PTHR35149:SF1">
    <property type="entry name" value="DUF5655 DOMAIN-CONTAINING PROTEIN"/>
    <property type="match status" value="1"/>
</dbReference>
<reference evidence="3 4" key="1">
    <citation type="submission" date="2018-02" db="EMBL/GenBank/DDBJ databases">
        <authorList>
            <person name="Cohen D.B."/>
            <person name="Kent A.D."/>
        </authorList>
    </citation>
    <scope>NUCLEOTIDE SEQUENCE [LARGE SCALE GENOMIC DNA]</scope>
    <source>
        <strain evidence="3">CIP109753</strain>
    </source>
</reference>
<sequence length="657" mass="78027">MNHKQPKYYSIQELFSSEDYVIPIYQRNYEWSEPQITQLIQDIVDYVIKNKDTTDISQYYIGSLITYERKLEGNVIYETIDGQQRLTTLTLLLNVIKKEYPTIDLSWYKKLNLSFDSRKIASNTLLYLFNKESLDNKECNATLQQGYYDAKKSLARILAENNLTIECFCNYFFEKVTILRVLVPDDTNLNHYFEIMNSRGEQLEKHEILKAKMLEILEEDHLKYAFNLIWEATSNMEKYVQYGFSVTQRHELFGENDWNNLINPENVYSKLKIPNNNQITEEAFTISQLLAKNINFTSDNSSTTDENPERFNTIINFSNFLLHILRIQTKSNVPLDDKQLLELFDPFLKNNDKKEFVKEFGYNLLKGKLYFDKYIIKREFTKGSDHWSLKRLKWYDGNKVGYVNTFDVDNVEMIEGINREILMLLSMFHVSNPTLVYKHWLNASLKFTLEYSGTNLANDYKSYLENLAKAFLNDRFLAINPKDYFEIIYINEGKQKNIETAIDINKLHQGTTVENFIFNYLDYLLWQNYRTDNREYFKVKGEKILIDNRIKDFEYTFRSSVEHYYPQNPIDKNLKIKEQDIEWLDNFGNLCLISGSKNSRLSNFMPTAKKDYYTGSKTIDSIKQRIMMEYEYWDINGLNGLNEIKEHGQEMIQILKK</sequence>
<evidence type="ECO:0008006" key="5">
    <source>
        <dbReference type="Google" id="ProtNLM"/>
    </source>
</evidence>
<evidence type="ECO:0000313" key="4">
    <source>
        <dbReference type="Proteomes" id="UP000238180"/>
    </source>
</evidence>
<gene>
    <name evidence="3" type="ORF">FLACOL_02380</name>
</gene>
<protein>
    <recommendedName>
        <fullName evidence="5">DUF262 domain-containing protein</fullName>
    </recommendedName>
</protein>
<evidence type="ECO:0000259" key="2">
    <source>
        <dbReference type="Pfam" id="PF07510"/>
    </source>
</evidence>